<name>A0AAW9MSK4_9FIRM</name>
<dbReference type="InterPro" id="IPR026366">
    <property type="entry name" value="Seleno_YedE"/>
</dbReference>
<accession>A0AAW9MSK4</accession>
<keyword evidence="1" id="KW-0812">Transmembrane</keyword>
<evidence type="ECO:0000313" key="3">
    <source>
        <dbReference type="Proteomes" id="UP001357733"/>
    </source>
</evidence>
<protein>
    <submittedName>
        <fullName evidence="2">YedE family putative selenium transporter</fullName>
    </submittedName>
</protein>
<keyword evidence="1" id="KW-0472">Membrane</keyword>
<feature type="transmembrane region" description="Helical" evidence="1">
    <location>
        <begin position="265"/>
        <end position="285"/>
    </location>
</feature>
<dbReference type="AlphaFoldDB" id="A0AAW9MSK4"/>
<feature type="transmembrane region" description="Helical" evidence="1">
    <location>
        <begin position="188"/>
        <end position="205"/>
    </location>
</feature>
<dbReference type="EMBL" id="JAYKOT010000003">
    <property type="protein sequence ID" value="MEB3430101.1"/>
    <property type="molecule type" value="Genomic_DNA"/>
</dbReference>
<feature type="transmembrane region" description="Helical" evidence="1">
    <location>
        <begin position="122"/>
        <end position="142"/>
    </location>
</feature>
<gene>
    <name evidence="2" type="primary">yedE</name>
    <name evidence="2" type="ORF">VLK81_08895</name>
</gene>
<dbReference type="NCBIfam" id="TIGR04112">
    <property type="entry name" value="seleno_YedE"/>
    <property type="match status" value="1"/>
</dbReference>
<feature type="transmembrane region" description="Helical" evidence="1">
    <location>
        <begin position="87"/>
        <end position="110"/>
    </location>
</feature>
<feature type="transmembrane region" description="Helical" evidence="1">
    <location>
        <begin position="328"/>
        <end position="346"/>
    </location>
</feature>
<sequence length="352" mass="37370">MKNDKLKMFIGGGIIGLLAVILVKLGNPGNMGICVACFWRDTAGALGLHRADVVQYIRPEILGFVLGAFLVSFFNKDFRSRGGSSPILRFVMGIFMMIGALAFLGCPLRMILRLSNGDLNALVGLLGFICGILLGIVFLKKGYTLGRSTKQPKFAGFIMPLIALTLLIFLIVKPSFIFFSQEGPASKHAPIIISLIAGIITGIILQRTRICTAGAFRDIFLIKDSHYLWGVLGIFVVALIGNLTFGGTFKLGFAEQPVAHSMHLWNFLGMSLVGLTGILLGGCPIRQTVLSGEGDTDAAVTVLGLIVGAAICHNFGLAASPKGVPVNGQIAVIIGLAFCIIAAFTISSQKGE</sequence>
<feature type="transmembrane region" description="Helical" evidence="1">
    <location>
        <begin position="154"/>
        <end position="176"/>
    </location>
</feature>
<feature type="transmembrane region" description="Helical" evidence="1">
    <location>
        <begin position="297"/>
        <end position="316"/>
    </location>
</feature>
<dbReference type="Pfam" id="PF04143">
    <property type="entry name" value="Sulf_transp"/>
    <property type="match status" value="1"/>
</dbReference>
<dbReference type="RefSeq" id="WP_324620261.1">
    <property type="nucleotide sequence ID" value="NZ_JAYKOT010000003.1"/>
</dbReference>
<feature type="transmembrane region" description="Helical" evidence="1">
    <location>
        <begin position="7"/>
        <end position="25"/>
    </location>
</feature>
<comment type="caution">
    <text evidence="2">The sequence shown here is derived from an EMBL/GenBank/DDBJ whole genome shotgun (WGS) entry which is preliminary data.</text>
</comment>
<evidence type="ECO:0000313" key="2">
    <source>
        <dbReference type="EMBL" id="MEB3430101.1"/>
    </source>
</evidence>
<keyword evidence="1" id="KW-1133">Transmembrane helix</keyword>
<dbReference type="Proteomes" id="UP001357733">
    <property type="component" value="Unassembled WGS sequence"/>
</dbReference>
<proteinExistence type="predicted"/>
<feature type="transmembrane region" description="Helical" evidence="1">
    <location>
        <begin position="226"/>
        <end position="245"/>
    </location>
</feature>
<evidence type="ECO:0000256" key="1">
    <source>
        <dbReference type="SAM" id="Phobius"/>
    </source>
</evidence>
<dbReference type="InterPro" id="IPR007272">
    <property type="entry name" value="Sulf_transp_TsuA/YedE"/>
</dbReference>
<keyword evidence="3" id="KW-1185">Reference proteome</keyword>
<reference evidence="2 3" key="1">
    <citation type="submission" date="2024-01" db="EMBL/GenBank/DDBJ databases">
        <title>Complete genome sequence of Citroniella saccharovorans strain M6.X9, isolated from human fecal sample.</title>
        <authorList>
            <person name="Cheng G."/>
            <person name="Westerholm M."/>
            <person name="Schnurer A."/>
        </authorList>
    </citation>
    <scope>NUCLEOTIDE SEQUENCE [LARGE SCALE GENOMIC DNA]</scope>
    <source>
        <strain evidence="2 3">DSM 29873</strain>
    </source>
</reference>
<organism evidence="2 3">
    <name type="scientific">Citroniella saccharovorans</name>
    <dbReference type="NCBI Taxonomy" id="2053367"/>
    <lineage>
        <taxon>Bacteria</taxon>
        <taxon>Bacillati</taxon>
        <taxon>Bacillota</taxon>
        <taxon>Tissierellia</taxon>
        <taxon>Tissierellales</taxon>
        <taxon>Peptoniphilaceae</taxon>
        <taxon>Citroniella</taxon>
    </lineage>
</organism>
<feature type="transmembrane region" description="Helical" evidence="1">
    <location>
        <begin position="56"/>
        <end position="75"/>
    </location>
</feature>